<dbReference type="SUPFAM" id="SSF52402">
    <property type="entry name" value="Adenine nucleotide alpha hydrolases-like"/>
    <property type="match status" value="1"/>
</dbReference>
<evidence type="ECO:0000313" key="3">
    <source>
        <dbReference type="Proteomes" id="UP000197065"/>
    </source>
</evidence>
<reference evidence="2 3" key="1">
    <citation type="submission" date="2017-06" db="EMBL/GenBank/DDBJ databases">
        <authorList>
            <person name="Kim H.J."/>
            <person name="Triplett B.A."/>
        </authorList>
    </citation>
    <scope>NUCLEOTIDE SEQUENCE [LARGE SCALE GENOMIC DNA]</scope>
    <source>
        <strain evidence="2 3">B29T1</strain>
    </source>
</reference>
<protein>
    <submittedName>
        <fullName evidence="2">Universal stress protein family protein</fullName>
    </submittedName>
</protein>
<dbReference type="OrthoDB" id="9813682at2"/>
<dbReference type="Gene3D" id="3.40.50.12370">
    <property type="match status" value="1"/>
</dbReference>
<dbReference type="AlphaFoldDB" id="A0A212RCY9"/>
<feature type="domain" description="UspA" evidence="1">
    <location>
        <begin position="20"/>
        <end position="156"/>
    </location>
</feature>
<proteinExistence type="predicted"/>
<dbReference type="Pfam" id="PF00582">
    <property type="entry name" value="Usp"/>
    <property type="match status" value="1"/>
</dbReference>
<dbReference type="EMBL" id="FYEH01000007">
    <property type="protein sequence ID" value="SNB70145.1"/>
    <property type="molecule type" value="Genomic_DNA"/>
</dbReference>
<keyword evidence="3" id="KW-1185">Reference proteome</keyword>
<dbReference type="CDD" id="cd00293">
    <property type="entry name" value="USP-like"/>
    <property type="match status" value="1"/>
</dbReference>
<evidence type="ECO:0000259" key="1">
    <source>
        <dbReference type="Pfam" id="PF00582"/>
    </source>
</evidence>
<name>A0A212RCY9_9PROT</name>
<evidence type="ECO:0000313" key="2">
    <source>
        <dbReference type="EMBL" id="SNB70145.1"/>
    </source>
</evidence>
<dbReference type="InterPro" id="IPR006016">
    <property type="entry name" value="UspA"/>
</dbReference>
<gene>
    <name evidence="2" type="ORF">SAMN07250955_107124</name>
</gene>
<organism evidence="2 3">
    <name type="scientific">Arboricoccus pini</name>
    <dbReference type="NCBI Taxonomy" id="1963835"/>
    <lineage>
        <taxon>Bacteria</taxon>
        <taxon>Pseudomonadati</taxon>
        <taxon>Pseudomonadota</taxon>
        <taxon>Alphaproteobacteria</taxon>
        <taxon>Geminicoccales</taxon>
        <taxon>Geminicoccaceae</taxon>
        <taxon>Arboricoccus</taxon>
    </lineage>
</organism>
<sequence length="169" mass="18657">MMSEDAFSEVTPKKVRQRVFLVVVDDTKEMGNALHYACRRAQRTGGRLALLYVIEPVEFGHWLGVGRIMEADARATAEQRMQKLGAEVFKLTGSMPIIHIREGKRSDEVVRLVQEDDTISTLVLATAAGGADPGPLVTHVTNQLGRKLKIPLVLIPGELSTDEIDELTH</sequence>
<dbReference type="Proteomes" id="UP000197065">
    <property type="component" value="Unassembled WGS sequence"/>
</dbReference>
<accession>A0A212RCY9</accession>